<dbReference type="Pfam" id="PF22944">
    <property type="entry name" value="DGKD_4H"/>
    <property type="match status" value="1"/>
</dbReference>
<sequence length="313" mass="35992">MAASRILKLQHHRIAQCQSVQINILGEEEVPIQVDGEAWMQPPGTIRIIHKNRVQMLCRNKNLEISLKSWQQKQRQSISIHRDRTLSTSSEHQTICDEVFSGKELKQLLYFIESVYAFLKCVKCIIIAQPLINTNVYNKAKEIEEALEQVHPGGNLIESSLLRLQLSNIVKYTQDLCDNCTQLIKDKYFKDELQIKLNACTSNIELELKKAVIHSSADGYKRNDNKNGKGIWNRFRSGSIGVPHRSVSNWSAQDVVSWLEAINLSEYTENFLKNDIRGKELLTLNRRDLKDLDVTKLGHVKRLLQAIKNLESF</sequence>
<dbReference type="InterPro" id="IPR001660">
    <property type="entry name" value="SAM"/>
</dbReference>
<dbReference type="SMART" id="SM00454">
    <property type="entry name" value="SAM"/>
    <property type="match status" value="1"/>
</dbReference>
<feature type="domain" description="SAM" evidence="1">
    <location>
        <begin position="250"/>
        <end position="313"/>
    </location>
</feature>
<dbReference type="PANTHER" id="PTHR11255:SF109">
    <property type="entry name" value="DIACYLGLYCEROL KINASE ETA"/>
    <property type="match status" value="1"/>
</dbReference>
<dbReference type="EMBL" id="CAQQ02171287">
    <property type="status" value="NOT_ANNOTATED_CDS"/>
    <property type="molecule type" value="Genomic_DNA"/>
</dbReference>
<keyword evidence="3" id="KW-1185">Reference proteome</keyword>
<dbReference type="SUPFAM" id="SSF111331">
    <property type="entry name" value="NAD kinase/diacylglycerol kinase-like"/>
    <property type="match status" value="1"/>
</dbReference>
<dbReference type="InterPro" id="IPR037607">
    <property type="entry name" value="DGK"/>
</dbReference>
<dbReference type="GO" id="GO:0004143">
    <property type="term" value="F:ATP-dependent diacylglycerol kinase activity"/>
    <property type="evidence" value="ECO:0007669"/>
    <property type="project" value="InterPro"/>
</dbReference>
<reference evidence="2" key="2">
    <citation type="submission" date="2015-06" db="UniProtKB">
        <authorList>
            <consortium name="EnsemblMetazoa"/>
        </authorList>
    </citation>
    <scope>IDENTIFICATION</scope>
</reference>
<dbReference type="AlphaFoldDB" id="T1GVC8"/>
<evidence type="ECO:0000313" key="3">
    <source>
        <dbReference type="Proteomes" id="UP000015102"/>
    </source>
</evidence>
<reference evidence="3" key="1">
    <citation type="submission" date="2013-02" db="EMBL/GenBank/DDBJ databases">
        <authorList>
            <person name="Hughes D."/>
        </authorList>
    </citation>
    <scope>NUCLEOTIDE SEQUENCE</scope>
    <source>
        <strain>Durham</strain>
        <strain evidence="3">NC isolate 2 -- Noor lab</strain>
    </source>
</reference>
<dbReference type="PROSITE" id="PS50105">
    <property type="entry name" value="SAM_DOMAIN"/>
    <property type="match status" value="1"/>
</dbReference>
<dbReference type="Proteomes" id="UP000015102">
    <property type="component" value="Unassembled WGS sequence"/>
</dbReference>
<accession>T1GVC8</accession>
<dbReference type="EnsemblMetazoa" id="MESCA007720-RA">
    <property type="protein sequence ID" value="MESCA007720-PA"/>
    <property type="gene ID" value="MESCA007720"/>
</dbReference>
<dbReference type="Gene3D" id="1.10.150.50">
    <property type="entry name" value="Transcription Factor, Ets-1"/>
    <property type="match status" value="1"/>
</dbReference>
<dbReference type="GO" id="GO:0007165">
    <property type="term" value="P:signal transduction"/>
    <property type="evidence" value="ECO:0007669"/>
    <property type="project" value="InterPro"/>
</dbReference>
<dbReference type="InterPro" id="IPR013761">
    <property type="entry name" value="SAM/pointed_sf"/>
</dbReference>
<dbReference type="InterPro" id="IPR054474">
    <property type="entry name" value="DGKD_4H"/>
</dbReference>
<dbReference type="STRING" id="36166.T1GVC8"/>
<dbReference type="PANTHER" id="PTHR11255">
    <property type="entry name" value="DIACYLGLYCEROL KINASE"/>
    <property type="match status" value="1"/>
</dbReference>
<dbReference type="Pfam" id="PF07647">
    <property type="entry name" value="SAM_2"/>
    <property type="match status" value="1"/>
</dbReference>
<dbReference type="InterPro" id="IPR016064">
    <property type="entry name" value="NAD/diacylglycerol_kinase_sf"/>
</dbReference>
<protein>
    <recommendedName>
        <fullName evidence="1">SAM domain-containing protein</fullName>
    </recommendedName>
</protein>
<organism evidence="2 3">
    <name type="scientific">Megaselia scalaris</name>
    <name type="common">Humpbacked fly</name>
    <name type="synonym">Phora scalaris</name>
    <dbReference type="NCBI Taxonomy" id="36166"/>
    <lineage>
        <taxon>Eukaryota</taxon>
        <taxon>Metazoa</taxon>
        <taxon>Ecdysozoa</taxon>
        <taxon>Arthropoda</taxon>
        <taxon>Hexapoda</taxon>
        <taxon>Insecta</taxon>
        <taxon>Pterygota</taxon>
        <taxon>Neoptera</taxon>
        <taxon>Endopterygota</taxon>
        <taxon>Diptera</taxon>
        <taxon>Brachycera</taxon>
        <taxon>Muscomorpha</taxon>
        <taxon>Platypezoidea</taxon>
        <taxon>Phoridae</taxon>
        <taxon>Megaseliini</taxon>
        <taxon>Megaselia</taxon>
    </lineage>
</organism>
<name>T1GVC8_MEGSC</name>
<proteinExistence type="predicted"/>
<evidence type="ECO:0000259" key="1">
    <source>
        <dbReference type="PROSITE" id="PS50105"/>
    </source>
</evidence>
<dbReference type="OMA" id="WLEAINL"/>
<evidence type="ECO:0000313" key="2">
    <source>
        <dbReference type="EnsemblMetazoa" id="MESCA007720-PA"/>
    </source>
</evidence>
<dbReference type="SUPFAM" id="SSF47769">
    <property type="entry name" value="SAM/Pointed domain"/>
    <property type="match status" value="1"/>
</dbReference>
<dbReference type="GO" id="GO:0005886">
    <property type="term" value="C:plasma membrane"/>
    <property type="evidence" value="ECO:0007669"/>
    <property type="project" value="TreeGrafter"/>
</dbReference>
<dbReference type="HOGENOM" id="CLU_032643_1_0_1"/>